<comment type="caution">
    <text evidence="2">The sequence shown here is derived from an EMBL/GenBank/DDBJ whole genome shotgun (WGS) entry which is preliminary data.</text>
</comment>
<dbReference type="AlphaFoldDB" id="A0A8J7YRT3"/>
<organism evidence="2 3">
    <name type="scientific">Candidatus Sysuiplasma superficiale</name>
    <dbReference type="NCBI Taxonomy" id="2823368"/>
    <lineage>
        <taxon>Archaea</taxon>
        <taxon>Methanobacteriati</taxon>
        <taxon>Thermoplasmatota</taxon>
        <taxon>Thermoplasmata</taxon>
        <taxon>Candidatus Sysuiplasmatales</taxon>
        <taxon>Candidatus Sysuiplasmataceae</taxon>
        <taxon>Candidatus Sysuiplasma</taxon>
    </lineage>
</organism>
<evidence type="ECO:0000313" key="2">
    <source>
        <dbReference type="EMBL" id="MBX8643402.1"/>
    </source>
</evidence>
<dbReference type="PANTHER" id="PTHR41930">
    <property type="entry name" value="UPF0200 PROTEIN MJ1399"/>
    <property type="match status" value="1"/>
</dbReference>
<dbReference type="Proteomes" id="UP000750197">
    <property type="component" value="Unassembled WGS sequence"/>
</dbReference>
<dbReference type="EMBL" id="JAHEAC010000006">
    <property type="protein sequence ID" value="MBX8643402.1"/>
    <property type="molecule type" value="Genomic_DNA"/>
</dbReference>
<evidence type="ECO:0000313" key="1">
    <source>
        <dbReference type="EMBL" id="MBX8632399.1"/>
    </source>
</evidence>
<dbReference type="PANTHER" id="PTHR41930:SF1">
    <property type="entry name" value="DEPHOSPHO-COA KINASE"/>
    <property type="match status" value="1"/>
</dbReference>
<dbReference type="Pfam" id="PF13238">
    <property type="entry name" value="AAA_18"/>
    <property type="match status" value="1"/>
</dbReference>
<name>A0A8J7YRT3_9ARCH</name>
<evidence type="ECO:0000313" key="3">
    <source>
        <dbReference type="Proteomes" id="UP000750197"/>
    </source>
</evidence>
<accession>A0A8J7YRT3</accession>
<reference evidence="2" key="1">
    <citation type="submission" date="2021-05" db="EMBL/GenBank/DDBJ databases">
        <title>Genomic insights into ecological role and evolution of a novel Thermoplasmata order Candidatus Sysuiplasmatales.</title>
        <authorList>
            <person name="Yuan Y."/>
        </authorList>
    </citation>
    <scope>NUCLEOTIDE SEQUENCE</scope>
    <source>
        <strain evidence="2">TUT19-bin139</strain>
        <strain evidence="1">YP2-bin.285</strain>
    </source>
</reference>
<proteinExistence type="predicted"/>
<protein>
    <submittedName>
        <fullName evidence="2">AAA family ATPase</fullName>
    </submittedName>
</protein>
<sequence length="182" mass="20354">MKALVLTGMAGAGKTEFANHCRSLGIPVFQMGDLVRETVRRLNLELNGNNIGRVASVERLKYGNDIWARRTARNISAKNSNCIIDGTRSEAEVAYFRHHFGTDALIVTVYASSPIRYSRLRSRGRSDIPLSRGEFEERDRRELGWGLGNAIALSDRILGNEGTIEAFRESIELLLRDIGFIT</sequence>
<dbReference type="SUPFAM" id="SSF52540">
    <property type="entry name" value="P-loop containing nucleoside triphosphate hydrolases"/>
    <property type="match status" value="1"/>
</dbReference>
<dbReference type="InterPro" id="IPR027417">
    <property type="entry name" value="P-loop_NTPase"/>
</dbReference>
<dbReference type="Proteomes" id="UP000716004">
    <property type="component" value="Unassembled WGS sequence"/>
</dbReference>
<dbReference type="EMBL" id="JAGVSJ010000025">
    <property type="protein sequence ID" value="MBX8632399.1"/>
    <property type="molecule type" value="Genomic_DNA"/>
</dbReference>
<gene>
    <name evidence="1" type="ORF">J9259_07805</name>
    <name evidence="2" type="ORF">KIY12_01550</name>
</gene>
<dbReference type="Gene3D" id="3.40.50.300">
    <property type="entry name" value="P-loop containing nucleotide triphosphate hydrolases"/>
    <property type="match status" value="1"/>
</dbReference>